<sequence precursor="true">MKKCLVILAVYTFLIYSTAALDVSWSGPVETEPDNFSWENTAAWWNGTGNSIPTASDRVIIRDGNWYPDTGPSVYAGTSAHAASLEIGLTRKDGNGYLVIDGGELDVAGEVKIGVEDLCSGTLTVNSGTMSVGGSLSGWHGSSEVNVYGGLLSIDGWLTAGQFNDQCNVNIYGGELEANWIGGQGTINIAGGTLIIAQSADKRPDLQAKIDAGDIVAYGGNPDYELEMSFDGIDNRVYAVNIYAEGPFETYETQTYSAPVNQYSGTDRGVRALFNFDNSDVTGVNPEGVSVLSGENYGAAFVDSMDNFGLAASFNGASDYMLVPQLTELFLNGEMTVECYVKVNEIYSTRTQTIAVYGENSYATWRLGIDTMGHAYLEYQDGWEYFRANSSAFLTPGQWYHIAFTRSIELMDEDDPDYDEYYPHRAVCRSFINGVFDSETVLFSELPGHTNWVDQNVMIGKDRGDSNHFNGCVDELQFCGYAKNFEPVLEDPSSPYTRLALGTDLLVHFDADPANYYAQSTASELEAPFAVMQSEGISRRAGYITIDADETAQPGSGQHQPIVEIDQSFLESRFHAGAISVEAWIKLASYPIAGNQNYNKYVIAQNGEQGYHWQLFVNPDRKAVMSYCGTDWVWREAVGTTELELDRWYHIAGVKRALKQGASGWNYETHLEVYVNGQLEGMLEKALRPLPPNDTGKVYIGNSPYWTIFNFDGSIGEVRISSVPRAYSSPEDGRYGWYNPGDVNQDGMVNLLDASETAGQWLENDNAWLDKGGYEIASDGSEDMLLFMNSTLPQDRVLAFHSEVWNGAEWTANTQTHGLFSSKVNMAWNRAYWRKDTWTQNFHGEIFTIGADGLIRLHTESFGQRVDEIEPLTQPVFDSRIDRFRLFVNDDGGELDWGLGKVFAPVNADTEWVSTAPYDTYICNSFDDLNNGTGLKWQDIDSRYAFLERYGPFDVEFDGGCDGWPVDDVMRNLDEVIVLNQLRDNQNVRERYFYGRSGDTYLGLVRWDEHHKEDGQWVPVARAVSKHIGYMVYMGGFEGFFERSINDTFTVNEPDVCQVTGIIASGDLNGDCSVGVEDFMMIAQNWLN</sequence>
<dbReference type="Gene3D" id="2.60.120.200">
    <property type="match status" value="2"/>
</dbReference>
<keyword evidence="3" id="KW-1185">Reference proteome</keyword>
<feature type="signal peptide" evidence="1">
    <location>
        <begin position="1"/>
        <end position="19"/>
    </location>
</feature>
<dbReference type="InterPro" id="IPR013320">
    <property type="entry name" value="ConA-like_dom_sf"/>
</dbReference>
<dbReference type="Proteomes" id="UP000188181">
    <property type="component" value="Chromosome"/>
</dbReference>
<accession>A0A1Q2MFJ0</accession>
<evidence type="ECO:0008006" key="4">
    <source>
        <dbReference type="Google" id="ProtNLM"/>
    </source>
</evidence>
<dbReference type="SUPFAM" id="SSF49899">
    <property type="entry name" value="Concanavalin A-like lectins/glucanases"/>
    <property type="match status" value="2"/>
</dbReference>
<dbReference type="OrthoDB" id="274981at2"/>
<organism evidence="2 3">
    <name type="scientific">Limihaloglobus sulfuriphilus</name>
    <dbReference type="NCBI Taxonomy" id="1851148"/>
    <lineage>
        <taxon>Bacteria</taxon>
        <taxon>Pseudomonadati</taxon>
        <taxon>Planctomycetota</taxon>
        <taxon>Phycisphaerae</taxon>
        <taxon>Sedimentisphaerales</taxon>
        <taxon>Sedimentisphaeraceae</taxon>
        <taxon>Limihaloglobus</taxon>
    </lineage>
</organism>
<evidence type="ECO:0000313" key="3">
    <source>
        <dbReference type="Proteomes" id="UP000188181"/>
    </source>
</evidence>
<dbReference type="Pfam" id="PF13385">
    <property type="entry name" value="Laminin_G_3"/>
    <property type="match status" value="2"/>
</dbReference>
<dbReference type="EMBL" id="CP019646">
    <property type="protein sequence ID" value="AQQ71475.1"/>
    <property type="molecule type" value="Genomic_DNA"/>
</dbReference>
<dbReference type="RefSeq" id="WP_146683645.1">
    <property type="nucleotide sequence ID" value="NZ_CP019646.1"/>
</dbReference>
<dbReference type="AlphaFoldDB" id="A0A1Q2MFJ0"/>
<dbReference type="STRING" id="1851148.SMSP2_01849"/>
<protein>
    <recommendedName>
        <fullName evidence="4">LamG-like jellyroll fold domain-containing protein</fullName>
    </recommendedName>
</protein>
<keyword evidence="1" id="KW-0732">Signal</keyword>
<evidence type="ECO:0000256" key="1">
    <source>
        <dbReference type="SAM" id="SignalP"/>
    </source>
</evidence>
<dbReference type="KEGG" id="pbas:SMSP2_01849"/>
<reference evidence="3" key="1">
    <citation type="submission" date="2017-02" db="EMBL/GenBank/DDBJ databases">
        <title>Comparative genomics and description of representatives of a novel lineage of planctomycetes thriving in anoxic sediments.</title>
        <authorList>
            <person name="Spring S."/>
            <person name="Bunk B."/>
            <person name="Sproer C."/>
        </authorList>
    </citation>
    <scope>NUCLEOTIDE SEQUENCE [LARGE SCALE GENOMIC DNA]</scope>
    <source>
        <strain evidence="3">SM-Chi-D1</strain>
    </source>
</reference>
<evidence type="ECO:0000313" key="2">
    <source>
        <dbReference type="EMBL" id="AQQ71475.1"/>
    </source>
</evidence>
<feature type="chain" id="PRO_5012071858" description="LamG-like jellyroll fold domain-containing protein" evidence="1">
    <location>
        <begin position="20"/>
        <end position="1088"/>
    </location>
</feature>
<proteinExistence type="predicted"/>
<gene>
    <name evidence="2" type="ORF">SMSP2_01849</name>
</gene>
<name>A0A1Q2MFJ0_9BACT</name>